<comment type="subcellular location">
    <subcellularLocation>
        <location evidence="1">Cell envelope</location>
    </subcellularLocation>
</comment>
<keyword evidence="4 5" id="KW-0732">Signal</keyword>
<evidence type="ECO:0000256" key="3">
    <source>
        <dbReference type="ARBA" id="ARBA00022448"/>
    </source>
</evidence>
<keyword evidence="8" id="KW-1185">Reference proteome</keyword>
<comment type="caution">
    <text evidence="7">The sequence shown here is derived from an EMBL/GenBank/DDBJ whole genome shotgun (WGS) entry which is preliminary data.</text>
</comment>
<name>A0A6N9Q566_9BACL</name>
<dbReference type="PROSITE" id="PS50983">
    <property type="entry name" value="FE_B12_PBP"/>
    <property type="match status" value="1"/>
</dbReference>
<dbReference type="EMBL" id="SIJB01000028">
    <property type="protein sequence ID" value="NBI29891.1"/>
    <property type="molecule type" value="Genomic_DNA"/>
</dbReference>
<dbReference type="OrthoDB" id="9793175at2"/>
<dbReference type="GO" id="GO:0030288">
    <property type="term" value="C:outer membrane-bounded periplasmic space"/>
    <property type="evidence" value="ECO:0007669"/>
    <property type="project" value="TreeGrafter"/>
</dbReference>
<proteinExistence type="inferred from homology"/>
<evidence type="ECO:0000256" key="2">
    <source>
        <dbReference type="ARBA" id="ARBA00008814"/>
    </source>
</evidence>
<dbReference type="Gene3D" id="3.40.50.1980">
    <property type="entry name" value="Nitrogenase molybdenum iron protein domain"/>
    <property type="match status" value="2"/>
</dbReference>
<evidence type="ECO:0000256" key="4">
    <source>
        <dbReference type="ARBA" id="ARBA00022729"/>
    </source>
</evidence>
<evidence type="ECO:0000256" key="1">
    <source>
        <dbReference type="ARBA" id="ARBA00004196"/>
    </source>
</evidence>
<dbReference type="AlphaFoldDB" id="A0A6N9Q566"/>
<dbReference type="PANTHER" id="PTHR30532:SF21">
    <property type="entry name" value="SIDEROPHORE-BINDING LIPOPROTEIN YFIY-RELATED"/>
    <property type="match status" value="1"/>
</dbReference>
<feature type="signal peptide" evidence="5">
    <location>
        <begin position="1"/>
        <end position="24"/>
    </location>
</feature>
<feature type="domain" description="Fe/B12 periplasmic-binding" evidence="6">
    <location>
        <begin position="65"/>
        <end position="325"/>
    </location>
</feature>
<evidence type="ECO:0000259" key="6">
    <source>
        <dbReference type="PROSITE" id="PS50983"/>
    </source>
</evidence>
<comment type="similarity">
    <text evidence="2">Belongs to the bacterial solute-binding protein 8 family.</text>
</comment>
<dbReference type="Proteomes" id="UP000448943">
    <property type="component" value="Unassembled WGS sequence"/>
</dbReference>
<dbReference type="CDD" id="cd01146">
    <property type="entry name" value="FhuD"/>
    <property type="match status" value="1"/>
</dbReference>
<evidence type="ECO:0000313" key="7">
    <source>
        <dbReference type="EMBL" id="NBI29891.1"/>
    </source>
</evidence>
<protein>
    <submittedName>
        <fullName evidence="7">Iron-siderophore ABC transporter substrate-binding protein</fullName>
    </submittedName>
</protein>
<sequence length="325" mass="36406">MNFFRKTKKGFLFSIMAIFIVVLSACGGNEDKTEEASTEPVETEETSYTVNHAMGETIIPETPERIVILTNEGTEALLALGVKPVGAVQSWLGDPWYEHIASQMEDVVNLGTEIEPSIEEIIALEPDLIIGTKVRQEQVYEQLSAIAPTIFSETLKGEWQENFNLYAEALNKKDEGQEVIAQFNQRTEVFKQKAGDQLEKEVSVVRFLPGTARIYHKQSFSGVVLDQLGIKRPAVQDVDDFMIEVSKESIPNMDGDLLFYFTYDDGSGLGTQTKEEWLNDPLWNNLDVINDGNVHEVSDAIWNTAGGVLAANIMLDELFQIYEIE</sequence>
<dbReference type="RefSeq" id="WP_160646700.1">
    <property type="nucleotide sequence ID" value="NZ_SIJB01000028.1"/>
</dbReference>
<dbReference type="Pfam" id="PF01497">
    <property type="entry name" value="Peripla_BP_2"/>
    <property type="match status" value="1"/>
</dbReference>
<reference evidence="7 8" key="1">
    <citation type="submission" date="2019-01" db="EMBL/GenBank/DDBJ databases">
        <title>Chengkuizengella sp. nov., isolated from deep-sea sediment of East Pacific Ocean.</title>
        <authorList>
            <person name="Yang J."/>
            <person name="Lai Q."/>
            <person name="Shao Z."/>
        </authorList>
    </citation>
    <scope>NUCLEOTIDE SEQUENCE [LARGE SCALE GENOMIC DNA]</scope>
    <source>
        <strain evidence="7 8">YPA3-1-1</strain>
    </source>
</reference>
<gene>
    <name evidence="7" type="ORF">ERL59_13075</name>
</gene>
<keyword evidence="3" id="KW-0813">Transport</keyword>
<accession>A0A6N9Q566</accession>
<evidence type="ECO:0000256" key="5">
    <source>
        <dbReference type="SAM" id="SignalP"/>
    </source>
</evidence>
<evidence type="ECO:0000313" key="8">
    <source>
        <dbReference type="Proteomes" id="UP000448943"/>
    </source>
</evidence>
<dbReference type="InterPro" id="IPR051313">
    <property type="entry name" value="Bact_iron-sidero_bind"/>
</dbReference>
<dbReference type="SUPFAM" id="SSF53807">
    <property type="entry name" value="Helical backbone' metal receptor"/>
    <property type="match status" value="1"/>
</dbReference>
<dbReference type="PANTHER" id="PTHR30532">
    <property type="entry name" value="IRON III DICITRATE-BINDING PERIPLASMIC PROTEIN"/>
    <property type="match status" value="1"/>
</dbReference>
<organism evidence="7 8">
    <name type="scientific">Chengkuizengella marina</name>
    <dbReference type="NCBI Taxonomy" id="2507566"/>
    <lineage>
        <taxon>Bacteria</taxon>
        <taxon>Bacillati</taxon>
        <taxon>Bacillota</taxon>
        <taxon>Bacilli</taxon>
        <taxon>Bacillales</taxon>
        <taxon>Paenibacillaceae</taxon>
        <taxon>Chengkuizengella</taxon>
    </lineage>
</organism>
<dbReference type="GO" id="GO:1901678">
    <property type="term" value="P:iron coordination entity transport"/>
    <property type="evidence" value="ECO:0007669"/>
    <property type="project" value="UniProtKB-ARBA"/>
</dbReference>
<feature type="chain" id="PRO_5039627899" evidence="5">
    <location>
        <begin position="25"/>
        <end position="325"/>
    </location>
</feature>
<dbReference type="InterPro" id="IPR002491">
    <property type="entry name" value="ABC_transptr_periplasmic_BD"/>
</dbReference>
<dbReference type="PROSITE" id="PS51257">
    <property type="entry name" value="PROKAR_LIPOPROTEIN"/>
    <property type="match status" value="1"/>
</dbReference>